<name>A0A8S9PK32_BRACR</name>
<reference evidence="1" key="1">
    <citation type="submission" date="2019-12" db="EMBL/GenBank/DDBJ databases">
        <title>Genome sequencing and annotation of Brassica cretica.</title>
        <authorList>
            <person name="Studholme D.J."/>
            <person name="Sarris P."/>
        </authorList>
    </citation>
    <scope>NUCLEOTIDE SEQUENCE</scope>
    <source>
        <strain evidence="1">PFS-109/04</strain>
        <tissue evidence="1">Leaf</tissue>
    </source>
</reference>
<protein>
    <submittedName>
        <fullName evidence="1">Uncharacterized protein</fullName>
    </submittedName>
</protein>
<dbReference type="Proteomes" id="UP000712600">
    <property type="component" value="Unassembled WGS sequence"/>
</dbReference>
<proteinExistence type="predicted"/>
<dbReference type="AlphaFoldDB" id="A0A8S9PK32"/>
<dbReference type="EMBL" id="QGKX02001521">
    <property type="protein sequence ID" value="KAF3513173.1"/>
    <property type="molecule type" value="Genomic_DNA"/>
</dbReference>
<accession>A0A8S9PK32</accession>
<evidence type="ECO:0000313" key="2">
    <source>
        <dbReference type="Proteomes" id="UP000712600"/>
    </source>
</evidence>
<gene>
    <name evidence="1" type="ORF">F2Q69_00006614</name>
</gene>
<comment type="caution">
    <text evidence="1">The sequence shown here is derived from an EMBL/GenBank/DDBJ whole genome shotgun (WGS) entry which is preliminary data.</text>
</comment>
<organism evidence="1 2">
    <name type="scientific">Brassica cretica</name>
    <name type="common">Mustard</name>
    <dbReference type="NCBI Taxonomy" id="69181"/>
    <lineage>
        <taxon>Eukaryota</taxon>
        <taxon>Viridiplantae</taxon>
        <taxon>Streptophyta</taxon>
        <taxon>Embryophyta</taxon>
        <taxon>Tracheophyta</taxon>
        <taxon>Spermatophyta</taxon>
        <taxon>Magnoliopsida</taxon>
        <taxon>eudicotyledons</taxon>
        <taxon>Gunneridae</taxon>
        <taxon>Pentapetalae</taxon>
        <taxon>rosids</taxon>
        <taxon>malvids</taxon>
        <taxon>Brassicales</taxon>
        <taxon>Brassicaceae</taxon>
        <taxon>Brassiceae</taxon>
        <taxon>Brassica</taxon>
    </lineage>
</organism>
<evidence type="ECO:0000313" key="1">
    <source>
        <dbReference type="EMBL" id="KAF3513173.1"/>
    </source>
</evidence>
<sequence length="63" mass="7101">MEDEEEAPEGATTSKSTITAYLEEMFSKKFDTIQSMVERFPGVAPLFGEAILTPTLTPRSWMR</sequence>